<name>A0AAD5RU55_9PEZI</name>
<comment type="caution">
    <text evidence="2">The sequence shown here is derived from an EMBL/GenBank/DDBJ whole genome shotgun (WGS) entry which is preliminary data.</text>
</comment>
<gene>
    <name evidence="2" type="ORF">MKZ38_010430</name>
</gene>
<evidence type="ECO:0000256" key="1">
    <source>
        <dbReference type="SAM" id="MobiDB-lite"/>
    </source>
</evidence>
<dbReference type="GO" id="GO:0071949">
    <property type="term" value="F:FAD binding"/>
    <property type="evidence" value="ECO:0007669"/>
    <property type="project" value="InterPro"/>
</dbReference>
<dbReference type="GO" id="GO:0050151">
    <property type="term" value="F:oleate hydratase activity"/>
    <property type="evidence" value="ECO:0007669"/>
    <property type="project" value="InterPro"/>
</dbReference>
<sequence>MDGKSPAKVVLSLGLHEADQAMAENTEGPKQQGRSRIGKRDPQDTHVYLIGGGIASLVATVHLIHDAEVPAKQVHIIEAANKAGGAMSSVNSAEKGYSIRGTRKLNFTYHCLYDTLSKVPSGKDGRTILQEINSFNKYFNSPSHHKSTGGNPIRLVAATDSGPRIVDATKLNLEGGDKVKLLELLLKEESDIGDEEIQHCFSPRFCESLFWDLWCTMYGFQPWHSAKEFRRYLHRFLHEFPNLQNMAGVERTPMNDFESVILPLEKYLVDLGVDFRYGITVESLEFNKESGDEICVSKLNTKVAGTTNAAIDVRPQDIVLTTLGSMVSDCKVGSNVEQPPPMPKQAEITENLSLVWKLWTDLANPELNRHAAAFGDPANFYSRVANSNWLCFTVTLKNTDFMKRLGDWAGGQRDSYPLVTFRDSPWLVSITIPNQPYFLGQPKETVVLWGYGLFPDQDGTYAKKPMTKCSGQDIFKEVLGHLGFPTSPILDRSITIPVFMPFIGSPFVTRKEGDRPQVVPEKSVNLGLMGQFVEMERDVTFTMEYSARSAQTAVYALMGLDKAPHQVYRGDHSVKVLGEALKAIMG</sequence>
<proteinExistence type="predicted"/>
<feature type="region of interest" description="Disordered" evidence="1">
    <location>
        <begin position="23"/>
        <end position="42"/>
    </location>
</feature>
<dbReference type="InterPro" id="IPR010354">
    <property type="entry name" value="Oleate_hydratase"/>
</dbReference>
<dbReference type="PANTHER" id="PTHR37417:SF2">
    <property type="entry name" value="67 KDA MYOSIN-CROSS-REACTIVE ANTIGEN FAMILY PROTEIN (AFU_ORTHOLOGUE AFUA_5G09970)"/>
    <property type="match status" value="1"/>
</dbReference>
<evidence type="ECO:0000313" key="3">
    <source>
        <dbReference type="Proteomes" id="UP001201980"/>
    </source>
</evidence>
<dbReference type="EMBL" id="JAKWBI020000091">
    <property type="protein sequence ID" value="KAJ2903092.1"/>
    <property type="molecule type" value="Genomic_DNA"/>
</dbReference>
<protein>
    <recommendedName>
        <fullName evidence="4">Oleate hydratase</fullName>
    </recommendedName>
</protein>
<dbReference type="Gene3D" id="3.50.50.60">
    <property type="entry name" value="FAD/NAD(P)-binding domain"/>
    <property type="match status" value="2"/>
</dbReference>
<dbReference type="AlphaFoldDB" id="A0AAD5RU55"/>
<dbReference type="Pfam" id="PF06100">
    <property type="entry name" value="MCRA"/>
    <property type="match status" value="1"/>
</dbReference>
<dbReference type="GO" id="GO:0006631">
    <property type="term" value="P:fatty acid metabolic process"/>
    <property type="evidence" value="ECO:0007669"/>
    <property type="project" value="InterPro"/>
</dbReference>
<reference evidence="2" key="1">
    <citation type="submission" date="2022-07" db="EMBL/GenBank/DDBJ databases">
        <title>Draft genome sequence of Zalerion maritima ATCC 34329, a (micro)plastics degrading marine fungus.</title>
        <authorList>
            <person name="Paco A."/>
            <person name="Goncalves M.F.M."/>
            <person name="Rocha-Santos T.A.P."/>
            <person name="Alves A."/>
        </authorList>
    </citation>
    <scope>NUCLEOTIDE SEQUENCE</scope>
    <source>
        <strain evidence="2">ATCC 34329</strain>
    </source>
</reference>
<accession>A0AAD5RU55</accession>
<keyword evidence="3" id="KW-1185">Reference proteome</keyword>
<dbReference type="InterPro" id="IPR036188">
    <property type="entry name" value="FAD/NAD-bd_sf"/>
</dbReference>
<dbReference type="PANTHER" id="PTHR37417">
    <property type="entry name" value="67 KDA MYOSIN-CROSS-REACTIVE ANTIGEN FAMILY PROTEIN (AFU_ORTHOLOGUE AFUA_5G09970)"/>
    <property type="match status" value="1"/>
</dbReference>
<evidence type="ECO:0008006" key="4">
    <source>
        <dbReference type="Google" id="ProtNLM"/>
    </source>
</evidence>
<dbReference type="Gene3D" id="3.30.9.80">
    <property type="match status" value="1"/>
</dbReference>
<dbReference type="Proteomes" id="UP001201980">
    <property type="component" value="Unassembled WGS sequence"/>
</dbReference>
<organism evidence="2 3">
    <name type="scientific">Zalerion maritima</name>
    <dbReference type="NCBI Taxonomy" id="339359"/>
    <lineage>
        <taxon>Eukaryota</taxon>
        <taxon>Fungi</taxon>
        <taxon>Dikarya</taxon>
        <taxon>Ascomycota</taxon>
        <taxon>Pezizomycotina</taxon>
        <taxon>Sordariomycetes</taxon>
        <taxon>Lulworthiomycetidae</taxon>
        <taxon>Lulworthiales</taxon>
        <taxon>Lulworthiaceae</taxon>
        <taxon>Zalerion</taxon>
    </lineage>
</organism>
<evidence type="ECO:0000313" key="2">
    <source>
        <dbReference type="EMBL" id="KAJ2903092.1"/>
    </source>
</evidence>
<dbReference type="SUPFAM" id="SSF51905">
    <property type="entry name" value="FAD/NAD(P)-binding domain"/>
    <property type="match status" value="1"/>
</dbReference>